<dbReference type="InterPro" id="IPR013783">
    <property type="entry name" value="Ig-like_fold"/>
</dbReference>
<dbReference type="FunFam" id="2.60.40.10:FF:001621">
    <property type="entry name" value="Immunoglobulin heavy variable 2-6-8"/>
    <property type="match status" value="1"/>
</dbReference>
<dbReference type="SMART" id="SM00409">
    <property type="entry name" value="IG"/>
    <property type="match status" value="1"/>
</dbReference>
<dbReference type="InterPro" id="IPR013106">
    <property type="entry name" value="Ig_V-set"/>
</dbReference>
<keyword evidence="2" id="KW-0391">Immunity</keyword>
<dbReference type="CDD" id="cd04981">
    <property type="entry name" value="IgV_H"/>
    <property type="match status" value="1"/>
</dbReference>
<dbReference type="PANTHER" id="PTHR23266">
    <property type="entry name" value="IMMUNOGLOBULIN HEAVY CHAIN"/>
    <property type="match status" value="1"/>
</dbReference>
<dbReference type="STRING" id="56216.A0A1A6H2A4"/>
<dbReference type="Gene3D" id="2.60.40.10">
    <property type="entry name" value="Immunoglobulins"/>
    <property type="match status" value="2"/>
</dbReference>
<dbReference type="SUPFAM" id="SSF48726">
    <property type="entry name" value="Immunoglobulin"/>
    <property type="match status" value="2"/>
</dbReference>
<dbReference type="InterPro" id="IPR003599">
    <property type="entry name" value="Ig_sub"/>
</dbReference>
<accession>A0A1A6H2A4</accession>
<dbReference type="GO" id="GO:0002250">
    <property type="term" value="P:adaptive immune response"/>
    <property type="evidence" value="ECO:0007669"/>
    <property type="project" value="UniProtKB-KW"/>
</dbReference>
<dbReference type="InterPro" id="IPR050199">
    <property type="entry name" value="IgHV"/>
</dbReference>
<name>A0A1A6H2A4_NEOLE</name>
<evidence type="ECO:0000256" key="1">
    <source>
        <dbReference type="ARBA" id="ARBA00022729"/>
    </source>
</evidence>
<keyword evidence="3" id="KW-1064">Adaptive immunity</keyword>
<dbReference type="InterPro" id="IPR007110">
    <property type="entry name" value="Ig-like_dom"/>
</dbReference>
<proteinExistence type="predicted"/>
<evidence type="ECO:0000313" key="6">
    <source>
        <dbReference type="EMBL" id="OBS71747.1"/>
    </source>
</evidence>
<sequence>PLSQVQLKESRPGLVKPSPTLSLTFTVSGFSLTSYYSLQQSMAVLVLLLCLVTFPSCALSQVQLKESGPGLVQPSQTLSLTCTVSGFSLTDYGVHWVRQPPGKGLEWMGAMWYNGNTDYNSALKSRITISRDTSKSQVFLKLNNLQTEDTATYYCARDTVRELQCEPALKPPCRDTQDQQGALRTHWDSPAPVRVTFQTREYYWTMLPE</sequence>
<reference evidence="6 7" key="1">
    <citation type="submission" date="2016-06" db="EMBL/GenBank/DDBJ databases">
        <title>The Draft Genome Sequence and Annotation of the Desert Woodrat Neotoma lepida.</title>
        <authorList>
            <person name="Campbell M."/>
            <person name="Oakeson K.F."/>
            <person name="Yandell M."/>
            <person name="Halpert J.R."/>
            <person name="Dearing D."/>
        </authorList>
    </citation>
    <scope>NUCLEOTIDE SEQUENCE [LARGE SCALE GENOMIC DNA]</scope>
    <source>
        <strain evidence="6">417</strain>
        <tissue evidence="6">Liver</tissue>
    </source>
</reference>
<keyword evidence="1" id="KW-0732">Signal</keyword>
<feature type="non-terminal residue" evidence="6">
    <location>
        <position position="209"/>
    </location>
</feature>
<protein>
    <recommendedName>
        <fullName evidence="5">Ig-like domain-containing protein</fullName>
    </recommendedName>
</protein>
<dbReference type="SMART" id="SM00406">
    <property type="entry name" value="IGv"/>
    <property type="match status" value="1"/>
</dbReference>
<evidence type="ECO:0000313" key="7">
    <source>
        <dbReference type="Proteomes" id="UP000092124"/>
    </source>
</evidence>
<evidence type="ECO:0000256" key="4">
    <source>
        <dbReference type="ARBA" id="ARBA00043265"/>
    </source>
</evidence>
<dbReference type="EMBL" id="LZPO01055575">
    <property type="protein sequence ID" value="OBS71747.1"/>
    <property type="molecule type" value="Genomic_DNA"/>
</dbReference>
<comment type="caution">
    <text evidence="6">The sequence shown here is derived from an EMBL/GenBank/DDBJ whole genome shotgun (WGS) entry which is preliminary data.</text>
</comment>
<feature type="domain" description="Ig-like" evidence="5">
    <location>
        <begin position="55"/>
        <end position="155"/>
    </location>
</feature>
<dbReference type="InterPro" id="IPR036179">
    <property type="entry name" value="Ig-like_dom_sf"/>
</dbReference>
<evidence type="ECO:0000256" key="2">
    <source>
        <dbReference type="ARBA" id="ARBA00022859"/>
    </source>
</evidence>
<evidence type="ECO:0000256" key="3">
    <source>
        <dbReference type="ARBA" id="ARBA00023130"/>
    </source>
</evidence>
<dbReference type="PROSITE" id="PS50835">
    <property type="entry name" value="IG_LIKE"/>
    <property type="match status" value="1"/>
</dbReference>
<dbReference type="Proteomes" id="UP000092124">
    <property type="component" value="Unassembled WGS sequence"/>
</dbReference>
<dbReference type="AlphaFoldDB" id="A0A1A6H2A4"/>
<dbReference type="GO" id="GO:0019814">
    <property type="term" value="C:immunoglobulin complex"/>
    <property type="evidence" value="ECO:0007669"/>
    <property type="project" value="UniProtKB-KW"/>
</dbReference>
<dbReference type="Pfam" id="PF07686">
    <property type="entry name" value="V-set"/>
    <property type="match status" value="1"/>
</dbReference>
<organism evidence="6 7">
    <name type="scientific">Neotoma lepida</name>
    <name type="common">Desert woodrat</name>
    <dbReference type="NCBI Taxonomy" id="56216"/>
    <lineage>
        <taxon>Eukaryota</taxon>
        <taxon>Metazoa</taxon>
        <taxon>Chordata</taxon>
        <taxon>Craniata</taxon>
        <taxon>Vertebrata</taxon>
        <taxon>Euteleostomi</taxon>
        <taxon>Mammalia</taxon>
        <taxon>Eutheria</taxon>
        <taxon>Euarchontoglires</taxon>
        <taxon>Glires</taxon>
        <taxon>Rodentia</taxon>
        <taxon>Myomorpha</taxon>
        <taxon>Muroidea</taxon>
        <taxon>Cricetidae</taxon>
        <taxon>Neotominae</taxon>
        <taxon>Neotoma</taxon>
    </lineage>
</organism>
<gene>
    <name evidence="6" type="ORF">A6R68_13677</name>
</gene>
<dbReference type="GO" id="GO:0005576">
    <property type="term" value="C:extracellular region"/>
    <property type="evidence" value="ECO:0007669"/>
    <property type="project" value="UniProtKB-ARBA"/>
</dbReference>
<keyword evidence="7" id="KW-1185">Reference proteome</keyword>
<dbReference type="OrthoDB" id="9876329at2759"/>
<keyword evidence="4" id="KW-1280">Immunoglobulin</keyword>
<feature type="non-terminal residue" evidence="6">
    <location>
        <position position="1"/>
    </location>
</feature>
<evidence type="ECO:0000259" key="5">
    <source>
        <dbReference type="PROSITE" id="PS50835"/>
    </source>
</evidence>